<sequence>MSRRISSEFGHKITNRITRQTFSNQQPGLSFQDVTCYTCSSMGHLARQCSTKDKHKNQISSIPKKVYLVMSEETVHPNMNHNNQSVRLPILMVKQQSKDMPALTGCNWL</sequence>
<dbReference type="InterPro" id="IPR001878">
    <property type="entry name" value="Znf_CCHC"/>
</dbReference>
<dbReference type="InterPro" id="IPR036875">
    <property type="entry name" value="Znf_CCHC_sf"/>
</dbReference>
<keyword evidence="1" id="KW-0479">Metal-binding</keyword>
<keyword evidence="1" id="KW-0863">Zinc-finger</keyword>
<feature type="domain" description="CCHC-type" evidence="2">
    <location>
        <begin position="36"/>
        <end position="49"/>
    </location>
</feature>
<gene>
    <name evidence="3" type="ORF">PR048_005601</name>
</gene>
<dbReference type="SUPFAM" id="SSF57756">
    <property type="entry name" value="Retrovirus zinc finger-like domains"/>
    <property type="match status" value="1"/>
</dbReference>
<accession>A0ABQ9I9V1</accession>
<keyword evidence="1" id="KW-0862">Zinc</keyword>
<protein>
    <recommendedName>
        <fullName evidence="2">CCHC-type domain-containing protein</fullName>
    </recommendedName>
</protein>
<evidence type="ECO:0000259" key="2">
    <source>
        <dbReference type="PROSITE" id="PS50158"/>
    </source>
</evidence>
<dbReference type="Pfam" id="PF00098">
    <property type="entry name" value="zf-CCHC"/>
    <property type="match status" value="1"/>
</dbReference>
<evidence type="ECO:0000313" key="4">
    <source>
        <dbReference type="Proteomes" id="UP001159363"/>
    </source>
</evidence>
<dbReference type="Gene3D" id="4.10.60.10">
    <property type="entry name" value="Zinc finger, CCHC-type"/>
    <property type="match status" value="1"/>
</dbReference>
<dbReference type="SMART" id="SM00343">
    <property type="entry name" value="ZnF_C2HC"/>
    <property type="match status" value="1"/>
</dbReference>
<dbReference type="Proteomes" id="UP001159363">
    <property type="component" value="Chromosome 2"/>
</dbReference>
<comment type="caution">
    <text evidence="3">The sequence shown here is derived from an EMBL/GenBank/DDBJ whole genome shotgun (WGS) entry which is preliminary data.</text>
</comment>
<dbReference type="PROSITE" id="PS50158">
    <property type="entry name" value="ZF_CCHC"/>
    <property type="match status" value="1"/>
</dbReference>
<dbReference type="EMBL" id="JARBHB010000002">
    <property type="protein sequence ID" value="KAJ8893020.1"/>
    <property type="molecule type" value="Genomic_DNA"/>
</dbReference>
<organism evidence="3 4">
    <name type="scientific">Dryococelus australis</name>
    <dbReference type="NCBI Taxonomy" id="614101"/>
    <lineage>
        <taxon>Eukaryota</taxon>
        <taxon>Metazoa</taxon>
        <taxon>Ecdysozoa</taxon>
        <taxon>Arthropoda</taxon>
        <taxon>Hexapoda</taxon>
        <taxon>Insecta</taxon>
        <taxon>Pterygota</taxon>
        <taxon>Neoptera</taxon>
        <taxon>Polyneoptera</taxon>
        <taxon>Phasmatodea</taxon>
        <taxon>Verophasmatodea</taxon>
        <taxon>Anareolatae</taxon>
        <taxon>Phasmatidae</taxon>
        <taxon>Eurycanthinae</taxon>
        <taxon>Dryococelus</taxon>
    </lineage>
</organism>
<name>A0ABQ9I9V1_9NEOP</name>
<proteinExistence type="predicted"/>
<evidence type="ECO:0000256" key="1">
    <source>
        <dbReference type="PROSITE-ProRule" id="PRU00047"/>
    </source>
</evidence>
<evidence type="ECO:0000313" key="3">
    <source>
        <dbReference type="EMBL" id="KAJ8893020.1"/>
    </source>
</evidence>
<keyword evidence="4" id="KW-1185">Reference proteome</keyword>
<reference evidence="3 4" key="1">
    <citation type="submission" date="2023-02" db="EMBL/GenBank/DDBJ databases">
        <title>LHISI_Scaffold_Assembly.</title>
        <authorList>
            <person name="Stuart O.P."/>
            <person name="Cleave R."/>
            <person name="Magrath M.J.L."/>
            <person name="Mikheyev A.S."/>
        </authorList>
    </citation>
    <scope>NUCLEOTIDE SEQUENCE [LARGE SCALE GENOMIC DNA]</scope>
    <source>
        <strain evidence="3">Daus_M_001</strain>
        <tissue evidence="3">Leg muscle</tissue>
    </source>
</reference>